<accession>A0A9N9K0B0</accession>
<evidence type="ECO:0000313" key="3">
    <source>
        <dbReference type="Proteomes" id="UP000789405"/>
    </source>
</evidence>
<feature type="region of interest" description="Disordered" evidence="1">
    <location>
        <begin position="27"/>
        <end position="50"/>
    </location>
</feature>
<protein>
    <submittedName>
        <fullName evidence="2">9764_t:CDS:1</fullName>
    </submittedName>
</protein>
<organism evidence="2 3">
    <name type="scientific">Dentiscutata erythropus</name>
    <dbReference type="NCBI Taxonomy" id="1348616"/>
    <lineage>
        <taxon>Eukaryota</taxon>
        <taxon>Fungi</taxon>
        <taxon>Fungi incertae sedis</taxon>
        <taxon>Mucoromycota</taxon>
        <taxon>Glomeromycotina</taxon>
        <taxon>Glomeromycetes</taxon>
        <taxon>Diversisporales</taxon>
        <taxon>Gigasporaceae</taxon>
        <taxon>Dentiscutata</taxon>
    </lineage>
</organism>
<dbReference type="Proteomes" id="UP000789405">
    <property type="component" value="Unassembled WGS sequence"/>
</dbReference>
<gene>
    <name evidence="2" type="ORF">DERYTH_LOCUS23729</name>
</gene>
<evidence type="ECO:0000256" key="1">
    <source>
        <dbReference type="SAM" id="MobiDB-lite"/>
    </source>
</evidence>
<feature type="non-terminal residue" evidence="2">
    <location>
        <position position="1"/>
    </location>
</feature>
<name>A0A9N9K0B0_9GLOM</name>
<proteinExistence type="predicted"/>
<keyword evidence="3" id="KW-1185">Reference proteome</keyword>
<feature type="compositionally biased region" description="Polar residues" evidence="1">
    <location>
        <begin position="27"/>
        <end position="42"/>
    </location>
</feature>
<reference evidence="2" key="1">
    <citation type="submission" date="2021-06" db="EMBL/GenBank/DDBJ databases">
        <authorList>
            <person name="Kallberg Y."/>
            <person name="Tangrot J."/>
            <person name="Rosling A."/>
        </authorList>
    </citation>
    <scope>NUCLEOTIDE SEQUENCE</scope>
    <source>
        <strain evidence="2">MA453B</strain>
    </source>
</reference>
<sequence>VDNIDNADLQNSSIKIKSEPILIEISPSHSTKSFGRKNNNMTTEEEKLSDCRKKQNIDQINENKIKIKIESYSMEVTPTDQVVATSTNLNNIEIEPQENPRKRNLT</sequence>
<comment type="caution">
    <text evidence="2">The sequence shown here is derived from an EMBL/GenBank/DDBJ whole genome shotgun (WGS) entry which is preliminary data.</text>
</comment>
<dbReference type="EMBL" id="CAJVPY010037175">
    <property type="protein sequence ID" value="CAG8802672.1"/>
    <property type="molecule type" value="Genomic_DNA"/>
</dbReference>
<dbReference type="AlphaFoldDB" id="A0A9N9K0B0"/>
<evidence type="ECO:0000313" key="2">
    <source>
        <dbReference type="EMBL" id="CAG8802672.1"/>
    </source>
</evidence>
<feature type="non-terminal residue" evidence="2">
    <location>
        <position position="106"/>
    </location>
</feature>